<evidence type="ECO:0000313" key="2">
    <source>
        <dbReference type="Proteomes" id="UP000787635"/>
    </source>
</evidence>
<evidence type="ECO:0000313" key="1">
    <source>
        <dbReference type="EMBL" id="NKC31468.1"/>
    </source>
</evidence>
<organism evidence="1 2">
    <name type="scientific">Falsiroseomonas selenitidurans</name>
    <dbReference type="NCBI Taxonomy" id="2716335"/>
    <lineage>
        <taxon>Bacteria</taxon>
        <taxon>Pseudomonadati</taxon>
        <taxon>Pseudomonadota</taxon>
        <taxon>Alphaproteobacteria</taxon>
        <taxon>Acetobacterales</taxon>
        <taxon>Roseomonadaceae</taxon>
        <taxon>Falsiroseomonas</taxon>
    </lineage>
</organism>
<dbReference type="Proteomes" id="UP000787635">
    <property type="component" value="Unassembled WGS sequence"/>
</dbReference>
<accession>A0ABX1E3X3</accession>
<dbReference type="RefSeq" id="WP_168030302.1">
    <property type="nucleotide sequence ID" value="NZ_JAAVNE010000015.1"/>
</dbReference>
<sequence>MWQALAEAGAEAGTPDAEAEVALGRNLMALGDLPAARLALDAAASRGQAGTEAIGLLAECLFAQRDFAALEALVLRWRPLLEAEAMRHPGRALALAPATGRHAGAWRLWLAAAAR</sequence>
<protein>
    <submittedName>
        <fullName evidence="1">Uncharacterized protein</fullName>
    </submittedName>
</protein>
<keyword evidence="2" id="KW-1185">Reference proteome</keyword>
<comment type="caution">
    <text evidence="1">The sequence shown here is derived from an EMBL/GenBank/DDBJ whole genome shotgun (WGS) entry which is preliminary data.</text>
</comment>
<name>A0ABX1E3X3_9PROT</name>
<gene>
    <name evidence="1" type="ORF">HEQ75_11410</name>
</gene>
<proteinExistence type="predicted"/>
<dbReference type="EMBL" id="JAAVNE010000015">
    <property type="protein sequence ID" value="NKC31468.1"/>
    <property type="molecule type" value="Genomic_DNA"/>
</dbReference>
<reference evidence="1 2" key="1">
    <citation type="submission" date="2020-03" db="EMBL/GenBank/DDBJ databases">
        <title>Roseomonas selenitidurans sp. nov. isolated from urban soil.</title>
        <authorList>
            <person name="Liu H."/>
        </authorList>
    </citation>
    <scope>NUCLEOTIDE SEQUENCE [LARGE SCALE GENOMIC DNA]</scope>
    <source>
        <strain evidence="1 2">BU-1</strain>
    </source>
</reference>